<reference evidence="1 2" key="1">
    <citation type="submission" date="2019-05" db="EMBL/GenBank/DDBJ databases">
        <title>Emergence of the Ug99 lineage of the wheat stem rust pathogen through somatic hybridization.</title>
        <authorList>
            <person name="Li F."/>
            <person name="Upadhyaya N.M."/>
            <person name="Sperschneider J."/>
            <person name="Matny O."/>
            <person name="Nguyen-Phuc H."/>
            <person name="Mago R."/>
            <person name="Raley C."/>
            <person name="Miller M.E."/>
            <person name="Silverstein K.A.T."/>
            <person name="Henningsen E."/>
            <person name="Hirsch C.D."/>
            <person name="Visser B."/>
            <person name="Pretorius Z.A."/>
            <person name="Steffenson B.J."/>
            <person name="Schwessinger B."/>
            <person name="Dodds P.N."/>
            <person name="Figueroa M."/>
        </authorList>
    </citation>
    <scope>NUCLEOTIDE SEQUENCE [LARGE SCALE GENOMIC DNA]</scope>
    <source>
        <strain evidence="1 2">Ug99</strain>
    </source>
</reference>
<dbReference type="Proteomes" id="UP000325313">
    <property type="component" value="Unassembled WGS sequence"/>
</dbReference>
<evidence type="ECO:0000313" key="2">
    <source>
        <dbReference type="Proteomes" id="UP000325313"/>
    </source>
</evidence>
<comment type="caution">
    <text evidence="1">The sequence shown here is derived from an EMBL/GenBank/DDBJ whole genome shotgun (WGS) entry which is preliminary data.</text>
</comment>
<accession>A0A5B0SA26</accession>
<organism evidence="1 2">
    <name type="scientific">Puccinia graminis f. sp. tritici</name>
    <dbReference type="NCBI Taxonomy" id="56615"/>
    <lineage>
        <taxon>Eukaryota</taxon>
        <taxon>Fungi</taxon>
        <taxon>Dikarya</taxon>
        <taxon>Basidiomycota</taxon>
        <taxon>Pucciniomycotina</taxon>
        <taxon>Pucciniomycetes</taxon>
        <taxon>Pucciniales</taxon>
        <taxon>Pucciniaceae</taxon>
        <taxon>Puccinia</taxon>
    </lineage>
</organism>
<dbReference type="EMBL" id="VDEP01000045">
    <property type="protein sequence ID" value="KAA1134778.1"/>
    <property type="molecule type" value="Genomic_DNA"/>
</dbReference>
<proteinExistence type="predicted"/>
<evidence type="ECO:0000313" key="1">
    <source>
        <dbReference type="EMBL" id="KAA1134778.1"/>
    </source>
</evidence>
<gene>
    <name evidence="1" type="ORF">PGTUg99_007388</name>
</gene>
<protein>
    <submittedName>
        <fullName evidence="1">Uncharacterized protein</fullName>
    </submittedName>
</protein>
<sequence>MDPLVHTAHLACTAQSEFRTLRGPRGNFPHFGQAPILCKKLGAAPGAKALGYFGWMISPPIPPGPAHYS</sequence>
<name>A0A5B0SA26_PUCGR</name>
<dbReference type="AlphaFoldDB" id="A0A5B0SA26"/>